<feature type="compositionally biased region" description="Basic and acidic residues" evidence="1">
    <location>
        <begin position="220"/>
        <end position="234"/>
    </location>
</feature>
<keyword evidence="2" id="KW-0812">Transmembrane</keyword>
<name>A0A2P5CXX9_PARAD</name>
<feature type="compositionally biased region" description="Low complexity" evidence="1">
    <location>
        <begin position="102"/>
        <end position="124"/>
    </location>
</feature>
<reference evidence="4" key="1">
    <citation type="submission" date="2016-06" db="EMBL/GenBank/DDBJ databases">
        <title>Parallel loss of symbiosis genes in relatives of nitrogen-fixing non-legume Parasponia.</title>
        <authorList>
            <person name="Van Velzen R."/>
            <person name="Holmer R."/>
            <person name="Bu F."/>
            <person name="Rutten L."/>
            <person name="Van Zeijl A."/>
            <person name="Liu W."/>
            <person name="Santuari L."/>
            <person name="Cao Q."/>
            <person name="Sharma T."/>
            <person name="Shen D."/>
            <person name="Roswanjaya Y."/>
            <person name="Wardhani T."/>
            <person name="Kalhor M.S."/>
            <person name="Jansen J."/>
            <person name="Van den Hoogen J."/>
            <person name="Gungor B."/>
            <person name="Hartog M."/>
            <person name="Hontelez J."/>
            <person name="Verver J."/>
            <person name="Yang W.-C."/>
            <person name="Schijlen E."/>
            <person name="Repin R."/>
            <person name="Schilthuizen M."/>
            <person name="Schranz E."/>
            <person name="Heidstra R."/>
            <person name="Miyata K."/>
            <person name="Fedorova E."/>
            <person name="Kohlen W."/>
            <person name="Bisseling T."/>
            <person name="Smit S."/>
            <person name="Geurts R."/>
        </authorList>
    </citation>
    <scope>NUCLEOTIDE SEQUENCE [LARGE SCALE GENOMIC DNA]</scope>
    <source>
        <strain evidence="4">cv. WU1-14</strain>
    </source>
</reference>
<feature type="transmembrane region" description="Helical" evidence="2">
    <location>
        <begin position="282"/>
        <end position="302"/>
    </location>
</feature>
<feature type="region of interest" description="Disordered" evidence="1">
    <location>
        <begin position="1"/>
        <end position="30"/>
    </location>
</feature>
<dbReference type="EMBL" id="JXTB01000084">
    <property type="protein sequence ID" value="PON65845.1"/>
    <property type="molecule type" value="Genomic_DNA"/>
</dbReference>
<dbReference type="Proteomes" id="UP000237105">
    <property type="component" value="Unassembled WGS sequence"/>
</dbReference>
<feature type="transmembrane region" description="Helical" evidence="2">
    <location>
        <begin position="40"/>
        <end position="61"/>
    </location>
</feature>
<evidence type="ECO:0008006" key="5">
    <source>
        <dbReference type="Google" id="ProtNLM"/>
    </source>
</evidence>
<evidence type="ECO:0000256" key="1">
    <source>
        <dbReference type="SAM" id="MobiDB-lite"/>
    </source>
</evidence>
<feature type="compositionally biased region" description="Basic and acidic residues" evidence="1">
    <location>
        <begin position="1"/>
        <end position="18"/>
    </location>
</feature>
<evidence type="ECO:0000313" key="3">
    <source>
        <dbReference type="EMBL" id="PON65845.1"/>
    </source>
</evidence>
<keyword evidence="4" id="KW-1185">Reference proteome</keyword>
<gene>
    <name evidence="3" type="ORF">PanWU01x14_113340</name>
</gene>
<dbReference type="OrthoDB" id="10408207at2759"/>
<organism evidence="3 4">
    <name type="scientific">Parasponia andersonii</name>
    <name type="common">Sponia andersonii</name>
    <dbReference type="NCBI Taxonomy" id="3476"/>
    <lineage>
        <taxon>Eukaryota</taxon>
        <taxon>Viridiplantae</taxon>
        <taxon>Streptophyta</taxon>
        <taxon>Embryophyta</taxon>
        <taxon>Tracheophyta</taxon>
        <taxon>Spermatophyta</taxon>
        <taxon>Magnoliopsida</taxon>
        <taxon>eudicotyledons</taxon>
        <taxon>Gunneridae</taxon>
        <taxon>Pentapetalae</taxon>
        <taxon>rosids</taxon>
        <taxon>fabids</taxon>
        <taxon>Rosales</taxon>
        <taxon>Cannabaceae</taxon>
        <taxon>Parasponia</taxon>
    </lineage>
</organism>
<protein>
    <recommendedName>
        <fullName evidence="5">Transmembrane protein</fullName>
    </recommendedName>
</protein>
<keyword evidence="2" id="KW-1133">Transmembrane helix</keyword>
<dbReference type="AlphaFoldDB" id="A0A2P5CXX9"/>
<sequence length="313" mass="34711">MNETNAKAKAEPNPRKMNETNTKAKTREKNQTRICHGTGFGGLVVVGGALVVVGVMAAFAIKRYRMKRSTKDSNKASQECFKQWRKKNQDQGSQGHRFHVQTSSPTTLDSSSQSGHGTSTTTASQEERHDTPETISLTDDFDAIKEKEVDPKQVQRAQGDKEVLNSVEAKEDGDVVCIEENINSPEDAGESSVESNSVPIWPAELINDTMPELEEEEENDQPKKVGEEDKTEEETIKQTTLISNAVVFNNASGQQLTTQNEGTEETTALETNEERAMRMSKFWVKILSVLMMLLFLLSFSAVSGSHLCSFFVQ</sequence>
<evidence type="ECO:0000313" key="4">
    <source>
        <dbReference type="Proteomes" id="UP000237105"/>
    </source>
</evidence>
<evidence type="ECO:0000256" key="2">
    <source>
        <dbReference type="SAM" id="Phobius"/>
    </source>
</evidence>
<feature type="region of interest" description="Disordered" evidence="1">
    <location>
        <begin position="84"/>
        <end position="142"/>
    </location>
</feature>
<dbReference type="STRING" id="3476.A0A2P5CXX9"/>
<proteinExistence type="predicted"/>
<comment type="caution">
    <text evidence="3">The sequence shown here is derived from an EMBL/GenBank/DDBJ whole genome shotgun (WGS) entry which is preliminary data.</text>
</comment>
<keyword evidence="2" id="KW-0472">Membrane</keyword>
<accession>A0A2P5CXX9</accession>
<feature type="region of interest" description="Disordered" evidence="1">
    <location>
        <begin position="213"/>
        <end position="234"/>
    </location>
</feature>